<dbReference type="InterPro" id="IPR024654">
    <property type="entry name" value="Calcineurin-like_PHP_lpxH"/>
</dbReference>
<dbReference type="InterPro" id="IPR011152">
    <property type="entry name" value="Pesterase_MJ0912"/>
</dbReference>
<comment type="caution">
    <text evidence="3">The sequence shown here is derived from an EMBL/GenBank/DDBJ whole genome shotgun (WGS) entry which is preliminary data.</text>
</comment>
<dbReference type="PANTHER" id="PTHR42850:SF2">
    <property type="entry name" value="BLL5683 PROTEIN"/>
    <property type="match status" value="1"/>
</dbReference>
<evidence type="ECO:0000259" key="2">
    <source>
        <dbReference type="Pfam" id="PF12850"/>
    </source>
</evidence>
<dbReference type="InterPro" id="IPR029052">
    <property type="entry name" value="Metallo-depent_PP-like"/>
</dbReference>
<gene>
    <name evidence="3" type="ORF">HOP12_13520</name>
</gene>
<dbReference type="GO" id="GO:0016791">
    <property type="term" value="F:phosphatase activity"/>
    <property type="evidence" value="ECO:0007669"/>
    <property type="project" value="TreeGrafter"/>
</dbReference>
<dbReference type="InterPro" id="IPR050126">
    <property type="entry name" value="Ap4A_hydrolase"/>
</dbReference>
<dbReference type="Gene3D" id="3.60.21.10">
    <property type="match status" value="1"/>
</dbReference>
<dbReference type="AlphaFoldDB" id="A0A849SUW9"/>
<evidence type="ECO:0000313" key="3">
    <source>
        <dbReference type="EMBL" id="NOT35160.1"/>
    </source>
</evidence>
<evidence type="ECO:0000256" key="1">
    <source>
        <dbReference type="ARBA" id="ARBA00008950"/>
    </source>
</evidence>
<dbReference type="GO" id="GO:0005737">
    <property type="term" value="C:cytoplasm"/>
    <property type="evidence" value="ECO:0007669"/>
    <property type="project" value="TreeGrafter"/>
</dbReference>
<dbReference type="Pfam" id="PF12850">
    <property type="entry name" value="Metallophos_2"/>
    <property type="match status" value="1"/>
</dbReference>
<evidence type="ECO:0000313" key="4">
    <source>
        <dbReference type="Proteomes" id="UP000580839"/>
    </source>
</evidence>
<dbReference type="Proteomes" id="UP000580839">
    <property type="component" value="Unassembled WGS sequence"/>
</dbReference>
<organism evidence="3 4">
    <name type="scientific">Eiseniibacteriota bacterium</name>
    <dbReference type="NCBI Taxonomy" id="2212470"/>
    <lineage>
        <taxon>Bacteria</taxon>
        <taxon>Candidatus Eiseniibacteriota</taxon>
    </lineage>
</organism>
<reference evidence="3 4" key="1">
    <citation type="submission" date="2020-04" db="EMBL/GenBank/DDBJ databases">
        <title>Metagenomic profiling of ammonia- and methane-oxidizing microorganisms in a Dutch drinking water treatment plant.</title>
        <authorList>
            <person name="Poghosyan L."/>
            <person name="Leucker S."/>
        </authorList>
    </citation>
    <scope>NUCLEOTIDE SEQUENCE [LARGE SCALE GENOMIC DNA]</scope>
    <source>
        <strain evidence="3">S-RSF-IL-03</strain>
    </source>
</reference>
<feature type="domain" description="Calcineurin-like phosphoesterase" evidence="2">
    <location>
        <begin position="1"/>
        <end position="201"/>
    </location>
</feature>
<accession>A0A849SUW9</accession>
<dbReference type="PIRSF" id="PIRSF000883">
    <property type="entry name" value="Pesterase_MJ0912"/>
    <property type="match status" value="1"/>
</dbReference>
<protein>
    <submittedName>
        <fullName evidence="3">Metallophosphoesterase family protein</fullName>
    </submittedName>
</protein>
<dbReference type="PANTHER" id="PTHR42850">
    <property type="entry name" value="METALLOPHOSPHOESTERASE"/>
    <property type="match status" value="1"/>
</dbReference>
<proteinExistence type="inferred from homology"/>
<dbReference type="CDD" id="cd00838">
    <property type="entry name" value="MPP_superfamily"/>
    <property type="match status" value="1"/>
</dbReference>
<comment type="similarity">
    <text evidence="1">Belongs to the metallophosphoesterase superfamily. YfcE family.</text>
</comment>
<sequence>MRHAIVTDIHGNLEALETVLADIERRRPDSIQCLGDFVGYGASPNECIDRLQPLIEHSVAGNHDLAACGRIKLGYFNHNAALAARWTESNLTPAHREYLRGLPFQVEWRGTRLVHSSPAAPEEWHYVLSPAEAAEEMTAYVESLCFIGHSHYPGVFDRHGDQVRYTRAETVRVEPGHRYLVNVGSVGQPRDGDPRAAYLIWDEGEGTLQHVRLEYDIAGAMRRIHDAGLPRFLAERLQWGE</sequence>
<dbReference type="EMBL" id="JABFRW010000178">
    <property type="protein sequence ID" value="NOT35160.1"/>
    <property type="molecule type" value="Genomic_DNA"/>
</dbReference>
<dbReference type="SUPFAM" id="SSF56300">
    <property type="entry name" value="Metallo-dependent phosphatases"/>
    <property type="match status" value="1"/>
</dbReference>
<name>A0A849SUW9_UNCEI</name>